<dbReference type="RefSeq" id="WP_345178897.1">
    <property type="nucleotide sequence ID" value="NZ_BAABFQ010000007.1"/>
</dbReference>
<organism evidence="1 2">
    <name type="scientific">Nocardioides caricicola</name>
    <dbReference type="NCBI Taxonomy" id="634770"/>
    <lineage>
        <taxon>Bacteria</taxon>
        <taxon>Bacillati</taxon>
        <taxon>Actinomycetota</taxon>
        <taxon>Actinomycetes</taxon>
        <taxon>Propionibacteriales</taxon>
        <taxon>Nocardioidaceae</taxon>
        <taxon>Nocardioides</taxon>
    </lineage>
</organism>
<evidence type="ECO:0000313" key="1">
    <source>
        <dbReference type="EMBL" id="MFC5493956.1"/>
    </source>
</evidence>
<sequence>MSLPDRKAIKDLFEGLLGRDVEIGDATPITLDHPRPVIATYVDDNYKLTAIALMDLHLAANAGAAIALVPKGGAEAAIEDLRLPPNLFENAAEILNVLAAPLGDAGVHVKLSSTFAPGETVPPQVEAVAVTLGAREDVTLDISGYGSGRLALVQVPA</sequence>
<comment type="caution">
    <text evidence="1">The sequence shown here is derived from an EMBL/GenBank/DDBJ whole genome shotgun (WGS) entry which is preliminary data.</text>
</comment>
<keyword evidence="2" id="KW-1185">Reference proteome</keyword>
<name>A0ABW0N1F7_9ACTN</name>
<protein>
    <submittedName>
        <fullName evidence="1">Uncharacterized protein</fullName>
    </submittedName>
</protein>
<accession>A0ABW0N1F7</accession>
<reference evidence="2" key="1">
    <citation type="journal article" date="2019" name="Int. J. Syst. Evol. Microbiol.">
        <title>The Global Catalogue of Microorganisms (GCM) 10K type strain sequencing project: providing services to taxonomists for standard genome sequencing and annotation.</title>
        <authorList>
            <consortium name="The Broad Institute Genomics Platform"/>
            <consortium name="The Broad Institute Genome Sequencing Center for Infectious Disease"/>
            <person name="Wu L."/>
            <person name="Ma J."/>
        </authorList>
    </citation>
    <scope>NUCLEOTIDE SEQUENCE [LARGE SCALE GENOMIC DNA]</scope>
    <source>
        <strain evidence="2">KACC 13778</strain>
    </source>
</reference>
<proteinExistence type="predicted"/>
<evidence type="ECO:0000313" key="2">
    <source>
        <dbReference type="Proteomes" id="UP001595956"/>
    </source>
</evidence>
<dbReference type="EMBL" id="JBHSMD010000004">
    <property type="protein sequence ID" value="MFC5493956.1"/>
    <property type="molecule type" value="Genomic_DNA"/>
</dbReference>
<gene>
    <name evidence="1" type="ORF">ACFPKY_12645</name>
</gene>
<dbReference type="Proteomes" id="UP001595956">
    <property type="component" value="Unassembled WGS sequence"/>
</dbReference>